<dbReference type="GO" id="GO:0004930">
    <property type="term" value="F:G protein-coupled receptor activity"/>
    <property type="evidence" value="ECO:0007669"/>
    <property type="project" value="UniProtKB-KW"/>
</dbReference>
<dbReference type="CDD" id="cd00637">
    <property type="entry name" value="7tm_classA_rhodopsin-like"/>
    <property type="match status" value="1"/>
</dbReference>
<keyword evidence="6 10" id="KW-0472">Membrane</keyword>
<comment type="subcellular location">
    <subcellularLocation>
        <location evidence="1">Cell membrane</location>
        <topology evidence="1">Multi-pass membrane protein</topology>
    </subcellularLocation>
</comment>
<feature type="region of interest" description="Disordered" evidence="9">
    <location>
        <begin position="378"/>
        <end position="406"/>
    </location>
</feature>
<proteinExistence type="predicted"/>
<feature type="transmembrane region" description="Helical" evidence="10">
    <location>
        <begin position="68"/>
        <end position="87"/>
    </location>
</feature>
<sequence>MELSTISSWFYQHQDNSTDIGPPGYTTALNWARGAVVGLSLLLAIPANGFMVLAIVTNRQIRCSLRNVLLLHLAVCGLFLSVLVLPYNVAATVSDRVAKSPLCKAEGYITTVVTIATLWTITSICLEKYRSIARPLHHKTTVSKLKICVVFTCVWLSALVISGLPIYFGRPYSYDAVTCSCRVNYHSHDPIIRWISGVLVSSTFLAPLTILIICHIRIYFIAKSHRKSITGTLHLISPLVQAPIIAQNCRRRASQPQLPIGRRKAVRTTSYIMSAFVVLFLPISVLHLCEIIIQQAQHPVWTILAATAIQISPAVNASIYGVKNSSLRFAYSEWYRRKLANYAQRLTLPRTKKIKIDDLPFKFHYSFKVKRSTVRYTSANGSNHTRNGESNGDKSPTGLGNPKEPAHSLAVQRCKQPSNVNSIVIIKAGSHFEAQRNDGKPDTIKCCNAQFRQRIQFLGIAQYHEVNEGYGKRLGCYINCHDIRHK</sequence>
<reference evidence="14" key="1">
    <citation type="submission" date="2012-12" db="EMBL/GenBank/DDBJ databases">
        <authorList>
            <person name="Hellsten U."/>
            <person name="Grimwood J."/>
            <person name="Chapman J.A."/>
            <person name="Shapiro H."/>
            <person name="Aerts A."/>
            <person name="Otillar R.P."/>
            <person name="Terry A.Y."/>
            <person name="Boore J.L."/>
            <person name="Simakov O."/>
            <person name="Marletaz F."/>
            <person name="Cho S.-J."/>
            <person name="Edsinger-Gonzales E."/>
            <person name="Havlak P."/>
            <person name="Kuo D.-H."/>
            <person name="Larsson T."/>
            <person name="Lv J."/>
            <person name="Arendt D."/>
            <person name="Savage R."/>
            <person name="Osoegawa K."/>
            <person name="de Jong P."/>
            <person name="Lindberg D.R."/>
            <person name="Seaver E.C."/>
            <person name="Weisblat D.A."/>
            <person name="Putnam N.H."/>
            <person name="Grigoriev I.V."/>
            <person name="Rokhsar D.S."/>
        </authorList>
    </citation>
    <scope>NUCLEOTIDE SEQUENCE</scope>
    <source>
        <strain evidence="14">I ESC-2004</strain>
    </source>
</reference>
<dbReference type="EMBL" id="KB297987">
    <property type="protein sequence ID" value="ELU09737.1"/>
    <property type="molecule type" value="Genomic_DNA"/>
</dbReference>
<dbReference type="SUPFAM" id="SSF81321">
    <property type="entry name" value="Family A G protein-coupled receptor-like"/>
    <property type="match status" value="1"/>
</dbReference>
<evidence type="ECO:0000256" key="3">
    <source>
        <dbReference type="ARBA" id="ARBA00022692"/>
    </source>
</evidence>
<reference evidence="13" key="3">
    <citation type="submission" date="2015-06" db="UniProtKB">
        <authorList>
            <consortium name="EnsemblMetazoa"/>
        </authorList>
    </citation>
    <scope>IDENTIFICATION</scope>
</reference>
<feature type="transmembrane region" description="Helical" evidence="10">
    <location>
        <begin position="107"/>
        <end position="126"/>
    </location>
</feature>
<evidence type="ECO:0000256" key="4">
    <source>
        <dbReference type="ARBA" id="ARBA00022989"/>
    </source>
</evidence>
<evidence type="ECO:0000313" key="14">
    <source>
        <dbReference type="Proteomes" id="UP000014760"/>
    </source>
</evidence>
<dbReference type="PRINTS" id="PR00237">
    <property type="entry name" value="GPCRRHODOPSN"/>
</dbReference>
<dbReference type="HOGENOM" id="CLU_561697_0_0_1"/>
<protein>
    <recommendedName>
        <fullName evidence="11">G-protein coupled receptors family 1 profile domain-containing protein</fullName>
    </recommendedName>
</protein>
<feature type="transmembrane region" description="Helical" evidence="10">
    <location>
        <begin position="194"/>
        <end position="220"/>
    </location>
</feature>
<evidence type="ECO:0000313" key="12">
    <source>
        <dbReference type="EMBL" id="ELU09737.1"/>
    </source>
</evidence>
<evidence type="ECO:0000259" key="11">
    <source>
        <dbReference type="PROSITE" id="PS50262"/>
    </source>
</evidence>
<evidence type="ECO:0000256" key="8">
    <source>
        <dbReference type="ARBA" id="ARBA00023224"/>
    </source>
</evidence>
<accession>R7V0K3</accession>
<dbReference type="AlphaFoldDB" id="R7V0K3"/>
<dbReference type="InterPro" id="IPR017452">
    <property type="entry name" value="GPCR_Rhodpsn_7TM"/>
</dbReference>
<feature type="transmembrane region" description="Helical" evidence="10">
    <location>
        <begin position="299"/>
        <end position="322"/>
    </location>
</feature>
<feature type="transmembrane region" description="Helical" evidence="10">
    <location>
        <begin position="31"/>
        <end position="56"/>
    </location>
</feature>
<evidence type="ECO:0000256" key="9">
    <source>
        <dbReference type="SAM" id="MobiDB-lite"/>
    </source>
</evidence>
<feature type="compositionally biased region" description="Polar residues" evidence="9">
    <location>
        <begin position="378"/>
        <end position="394"/>
    </location>
</feature>
<keyword evidence="2" id="KW-1003">Cell membrane</keyword>
<feature type="transmembrane region" description="Helical" evidence="10">
    <location>
        <begin position="271"/>
        <end position="293"/>
    </location>
</feature>
<feature type="domain" description="G-protein coupled receptors family 1 profile" evidence="11">
    <location>
        <begin position="47"/>
        <end position="320"/>
    </location>
</feature>
<evidence type="ECO:0000256" key="2">
    <source>
        <dbReference type="ARBA" id="ARBA00022475"/>
    </source>
</evidence>
<name>R7V0K3_CAPTE</name>
<organism evidence="12">
    <name type="scientific">Capitella teleta</name>
    <name type="common">Polychaete worm</name>
    <dbReference type="NCBI Taxonomy" id="283909"/>
    <lineage>
        <taxon>Eukaryota</taxon>
        <taxon>Metazoa</taxon>
        <taxon>Spiralia</taxon>
        <taxon>Lophotrochozoa</taxon>
        <taxon>Annelida</taxon>
        <taxon>Polychaeta</taxon>
        <taxon>Sedentaria</taxon>
        <taxon>Scolecida</taxon>
        <taxon>Capitellidae</taxon>
        <taxon>Capitella</taxon>
    </lineage>
</organism>
<gene>
    <name evidence="12" type="ORF">CAPTEDRAFT_206928</name>
</gene>
<keyword evidence="14" id="KW-1185">Reference proteome</keyword>
<evidence type="ECO:0000256" key="7">
    <source>
        <dbReference type="ARBA" id="ARBA00023170"/>
    </source>
</evidence>
<keyword evidence="8" id="KW-0807">Transducer</keyword>
<evidence type="ECO:0000313" key="13">
    <source>
        <dbReference type="EnsemblMetazoa" id="CapteP206928"/>
    </source>
</evidence>
<dbReference type="InterPro" id="IPR000276">
    <property type="entry name" value="GPCR_Rhodpsn"/>
</dbReference>
<keyword evidence="3 10" id="KW-0812">Transmembrane</keyword>
<dbReference type="EnsemblMetazoa" id="CapteT206928">
    <property type="protein sequence ID" value="CapteP206928"/>
    <property type="gene ID" value="CapteG206928"/>
</dbReference>
<keyword evidence="5" id="KW-0297">G-protein coupled receptor</keyword>
<feature type="transmembrane region" description="Helical" evidence="10">
    <location>
        <begin position="147"/>
        <end position="168"/>
    </location>
</feature>
<evidence type="ECO:0000256" key="10">
    <source>
        <dbReference type="SAM" id="Phobius"/>
    </source>
</evidence>
<keyword evidence="4 10" id="KW-1133">Transmembrane helix</keyword>
<evidence type="ECO:0000256" key="1">
    <source>
        <dbReference type="ARBA" id="ARBA00004651"/>
    </source>
</evidence>
<dbReference type="STRING" id="283909.R7V0K3"/>
<dbReference type="OrthoDB" id="6159456at2759"/>
<dbReference type="Gene3D" id="1.20.1070.10">
    <property type="entry name" value="Rhodopsin 7-helix transmembrane proteins"/>
    <property type="match status" value="1"/>
</dbReference>
<dbReference type="EMBL" id="AMQN01006271">
    <property type="status" value="NOT_ANNOTATED_CDS"/>
    <property type="molecule type" value="Genomic_DNA"/>
</dbReference>
<dbReference type="PANTHER" id="PTHR22752">
    <property type="entry name" value="G PROTEIN-COUPLED RECEPTOR"/>
    <property type="match status" value="1"/>
</dbReference>
<dbReference type="OMA" id="MVRMACV"/>
<reference evidence="12 14" key="2">
    <citation type="journal article" date="2013" name="Nature">
        <title>Insights into bilaterian evolution from three spiralian genomes.</title>
        <authorList>
            <person name="Simakov O."/>
            <person name="Marletaz F."/>
            <person name="Cho S.J."/>
            <person name="Edsinger-Gonzales E."/>
            <person name="Havlak P."/>
            <person name="Hellsten U."/>
            <person name="Kuo D.H."/>
            <person name="Larsson T."/>
            <person name="Lv J."/>
            <person name="Arendt D."/>
            <person name="Savage R."/>
            <person name="Osoegawa K."/>
            <person name="de Jong P."/>
            <person name="Grimwood J."/>
            <person name="Chapman J.A."/>
            <person name="Shapiro H."/>
            <person name="Aerts A."/>
            <person name="Otillar R.P."/>
            <person name="Terry A.Y."/>
            <person name="Boore J.L."/>
            <person name="Grigoriev I.V."/>
            <person name="Lindberg D.R."/>
            <person name="Seaver E.C."/>
            <person name="Weisblat D.A."/>
            <person name="Putnam N.H."/>
            <person name="Rokhsar D.S."/>
        </authorList>
    </citation>
    <scope>NUCLEOTIDE SEQUENCE</scope>
    <source>
        <strain evidence="12 14">I ESC-2004</strain>
    </source>
</reference>
<dbReference type="PROSITE" id="PS50262">
    <property type="entry name" value="G_PROTEIN_RECEP_F1_2"/>
    <property type="match status" value="1"/>
</dbReference>
<keyword evidence="7" id="KW-0675">Receptor</keyword>
<dbReference type="Proteomes" id="UP000014760">
    <property type="component" value="Unassembled WGS sequence"/>
</dbReference>
<dbReference type="Pfam" id="PF00001">
    <property type="entry name" value="7tm_1"/>
    <property type="match status" value="1"/>
</dbReference>
<dbReference type="GO" id="GO:0005886">
    <property type="term" value="C:plasma membrane"/>
    <property type="evidence" value="ECO:0007669"/>
    <property type="project" value="UniProtKB-SubCell"/>
</dbReference>
<evidence type="ECO:0000256" key="5">
    <source>
        <dbReference type="ARBA" id="ARBA00023040"/>
    </source>
</evidence>
<evidence type="ECO:0000256" key="6">
    <source>
        <dbReference type="ARBA" id="ARBA00023136"/>
    </source>
</evidence>